<feature type="compositionally biased region" description="Low complexity" evidence="1">
    <location>
        <begin position="125"/>
        <end position="149"/>
    </location>
</feature>
<dbReference type="AlphaFoldDB" id="A0AAV1Y0H8"/>
<evidence type="ECO:0000256" key="1">
    <source>
        <dbReference type="SAM" id="MobiDB-lite"/>
    </source>
</evidence>
<dbReference type="PANTHER" id="PTHR36373">
    <property type="entry name" value="EXPRESSED PROTEIN"/>
    <property type="match status" value="1"/>
</dbReference>
<sequence length="260" mass="29364">MEPENIDWDNIDSTFVKDDAYENFNAPKWVDLSSNEVLDVDDEAWFCTHDCKHPKTAEDFLKSTATRNTKGKKTLRFASFSEILPFKDRHRRQNSSVEISSYAKLSEKSRRPNCAANSNEDNENKNPNFSSPNPKGVNKNPNFSSPNPKGMSTNPKKPLIKSESKIPKHPVKNDRKLKSTFSAQNLLGGREILTQISGFCSELKRLASTRKGYYSKKGESEKCSSGSDVSEEVKKEEVAVKERVPLHLYLRSKKGSKNGK</sequence>
<accession>A0AAV1Y0H8</accession>
<name>A0AAV1Y0H8_LUPLU</name>
<dbReference type="PANTHER" id="PTHR36373:SF2">
    <property type="entry name" value="TPX2 CENTRAL DOMAIN-CONTAINING PROTEIN"/>
    <property type="match status" value="1"/>
</dbReference>
<feature type="compositionally biased region" description="Basic and acidic residues" evidence="1">
    <location>
        <begin position="160"/>
        <end position="175"/>
    </location>
</feature>
<gene>
    <name evidence="2" type="ORF">LLUT_LOCUS27710</name>
</gene>
<protein>
    <submittedName>
        <fullName evidence="2">Uncharacterized protein</fullName>
    </submittedName>
</protein>
<proteinExistence type="predicted"/>
<reference evidence="2 3" key="1">
    <citation type="submission" date="2024-03" db="EMBL/GenBank/DDBJ databases">
        <authorList>
            <person name="Martinez-Hernandez J."/>
        </authorList>
    </citation>
    <scope>NUCLEOTIDE SEQUENCE [LARGE SCALE GENOMIC DNA]</scope>
</reference>
<comment type="caution">
    <text evidence="2">The sequence shown here is derived from an EMBL/GenBank/DDBJ whole genome shotgun (WGS) entry which is preliminary data.</text>
</comment>
<organism evidence="2 3">
    <name type="scientific">Lupinus luteus</name>
    <name type="common">European yellow lupine</name>
    <dbReference type="NCBI Taxonomy" id="3873"/>
    <lineage>
        <taxon>Eukaryota</taxon>
        <taxon>Viridiplantae</taxon>
        <taxon>Streptophyta</taxon>
        <taxon>Embryophyta</taxon>
        <taxon>Tracheophyta</taxon>
        <taxon>Spermatophyta</taxon>
        <taxon>Magnoliopsida</taxon>
        <taxon>eudicotyledons</taxon>
        <taxon>Gunneridae</taxon>
        <taxon>Pentapetalae</taxon>
        <taxon>rosids</taxon>
        <taxon>fabids</taxon>
        <taxon>Fabales</taxon>
        <taxon>Fabaceae</taxon>
        <taxon>Papilionoideae</taxon>
        <taxon>50 kb inversion clade</taxon>
        <taxon>genistoids sensu lato</taxon>
        <taxon>core genistoids</taxon>
        <taxon>Genisteae</taxon>
        <taxon>Lupinus</taxon>
    </lineage>
</organism>
<dbReference type="Proteomes" id="UP001497480">
    <property type="component" value="Unassembled WGS sequence"/>
</dbReference>
<keyword evidence="3" id="KW-1185">Reference proteome</keyword>
<feature type="region of interest" description="Disordered" evidence="1">
    <location>
        <begin position="211"/>
        <end position="231"/>
    </location>
</feature>
<dbReference type="EMBL" id="CAXHTB010000019">
    <property type="protein sequence ID" value="CAL0326650.1"/>
    <property type="molecule type" value="Genomic_DNA"/>
</dbReference>
<feature type="region of interest" description="Disordered" evidence="1">
    <location>
        <begin position="90"/>
        <end position="175"/>
    </location>
</feature>
<evidence type="ECO:0000313" key="2">
    <source>
        <dbReference type="EMBL" id="CAL0326650.1"/>
    </source>
</evidence>
<evidence type="ECO:0000313" key="3">
    <source>
        <dbReference type="Proteomes" id="UP001497480"/>
    </source>
</evidence>